<evidence type="ECO:0000313" key="4">
    <source>
        <dbReference type="Proteomes" id="UP000655751"/>
    </source>
</evidence>
<comment type="caution">
    <text evidence="3">The sequence shown here is derived from an EMBL/GenBank/DDBJ whole genome shotgun (WGS) entry which is preliminary data.</text>
</comment>
<name>A0A931IBR6_9NOCA</name>
<dbReference type="AlphaFoldDB" id="A0A931IBR6"/>
<dbReference type="PANTHER" id="PTHR43157:SF31">
    <property type="entry name" value="PHOSPHATIDYLINOSITOL-GLYCAN BIOSYNTHESIS CLASS F PROTEIN"/>
    <property type="match status" value="1"/>
</dbReference>
<organism evidence="3 4">
    <name type="scientific">Nocardia bovistercoris</name>
    <dbReference type="NCBI Taxonomy" id="2785916"/>
    <lineage>
        <taxon>Bacteria</taxon>
        <taxon>Bacillati</taxon>
        <taxon>Actinomycetota</taxon>
        <taxon>Actinomycetes</taxon>
        <taxon>Mycobacteriales</taxon>
        <taxon>Nocardiaceae</taxon>
        <taxon>Nocardia</taxon>
    </lineage>
</organism>
<keyword evidence="4" id="KW-1185">Reference proteome</keyword>
<dbReference type="Proteomes" id="UP000655751">
    <property type="component" value="Unassembled WGS sequence"/>
</dbReference>
<dbReference type="Pfam" id="PF00106">
    <property type="entry name" value="adh_short"/>
    <property type="match status" value="1"/>
</dbReference>
<evidence type="ECO:0000256" key="2">
    <source>
        <dbReference type="RuleBase" id="RU000363"/>
    </source>
</evidence>
<dbReference type="PANTHER" id="PTHR43157">
    <property type="entry name" value="PHOSPHATIDYLINOSITOL-GLYCAN BIOSYNTHESIS CLASS F PROTEIN-RELATED"/>
    <property type="match status" value="1"/>
</dbReference>
<dbReference type="EMBL" id="JADMLG010000007">
    <property type="protein sequence ID" value="MBH0778464.1"/>
    <property type="molecule type" value="Genomic_DNA"/>
</dbReference>
<protein>
    <submittedName>
        <fullName evidence="3">SDR family oxidoreductase</fullName>
    </submittedName>
</protein>
<accession>A0A931IBR6</accession>
<proteinExistence type="inferred from homology"/>
<keyword evidence="1" id="KW-0560">Oxidoreductase</keyword>
<evidence type="ECO:0000313" key="3">
    <source>
        <dbReference type="EMBL" id="MBH0778464.1"/>
    </source>
</evidence>
<evidence type="ECO:0000256" key="1">
    <source>
        <dbReference type="ARBA" id="ARBA00023002"/>
    </source>
</evidence>
<dbReference type="InterPro" id="IPR002347">
    <property type="entry name" value="SDR_fam"/>
</dbReference>
<reference evidence="3" key="1">
    <citation type="submission" date="2020-11" db="EMBL/GenBank/DDBJ databases">
        <title>Nocardia NEAU-351.nov., a novel actinomycete isolated from the cow dung.</title>
        <authorList>
            <person name="Zhang X."/>
        </authorList>
    </citation>
    <scope>NUCLEOTIDE SEQUENCE</scope>
    <source>
        <strain evidence="3">NEAU-351</strain>
    </source>
</reference>
<dbReference type="PRINTS" id="PR00081">
    <property type="entry name" value="GDHRDH"/>
</dbReference>
<dbReference type="SUPFAM" id="SSF51735">
    <property type="entry name" value="NAD(P)-binding Rossmann-fold domains"/>
    <property type="match status" value="1"/>
</dbReference>
<sequence>MSAEGKICLVTGATSGTGRVTARELAREGATVVVLARDEGKADATCREISAETGNTRVEPLIADLSVMAQVRRAAERFTTRFDKLDILVNNAGAVITPPQITSEGLEAMFAGNYLGHFLLTELLVDKLKAAGTARVINVSSVAHRTARIDFDSLHPNAPRKGGYGQSKLAQLLFTYELADRLEGAGITVNAMHPGAVSSGFGRQLQDGWRQFVVSAIYGAIGITPEKGADTILYLALAPEVANTTGRYFIKRKEVRSSERSRDVELRARLWRESEAILAEVDGRA</sequence>
<dbReference type="InterPro" id="IPR036291">
    <property type="entry name" value="NAD(P)-bd_dom_sf"/>
</dbReference>
<dbReference type="Gene3D" id="3.40.50.720">
    <property type="entry name" value="NAD(P)-binding Rossmann-like Domain"/>
    <property type="match status" value="1"/>
</dbReference>
<dbReference type="GO" id="GO:0016491">
    <property type="term" value="F:oxidoreductase activity"/>
    <property type="evidence" value="ECO:0007669"/>
    <property type="project" value="UniProtKB-KW"/>
</dbReference>
<comment type="similarity">
    <text evidence="2">Belongs to the short-chain dehydrogenases/reductases (SDR) family.</text>
</comment>
<gene>
    <name evidence="3" type="ORF">IT779_19480</name>
</gene>
<dbReference type="PRINTS" id="PR00080">
    <property type="entry name" value="SDRFAMILY"/>
</dbReference>
<dbReference type="RefSeq" id="WP_196150756.1">
    <property type="nucleotide sequence ID" value="NZ_JADMLG010000007.1"/>
</dbReference>
<dbReference type="CDD" id="cd05327">
    <property type="entry name" value="retinol-DH_like_SDR_c_like"/>
    <property type="match status" value="1"/>
</dbReference>